<feature type="domain" description="MobA/VirD2-like nuclease" evidence="2">
    <location>
        <begin position="14"/>
        <end position="110"/>
    </location>
</feature>
<evidence type="ECO:0000256" key="1">
    <source>
        <dbReference type="SAM" id="MobiDB-lite"/>
    </source>
</evidence>
<keyword evidence="4" id="KW-1185">Reference proteome</keyword>
<evidence type="ECO:0000313" key="3">
    <source>
        <dbReference type="EMBL" id="RAY10734.1"/>
    </source>
</evidence>
<gene>
    <name evidence="3" type="ORF">DPM19_33585</name>
</gene>
<sequence length="282" mass="31447">MEGLLTQPLARLGERNYRKPVWHLSLRAAPEDPVLTDAQWAQAAWEVMTRTGLARPENDDAVRWIAVRHAPDHIHIVATLARTDGDRPEVWNDGYQVREACRVIEERFGLRRTAPADRTAAKRPKRGETEKARRRGWSEPPRTALRRHVATAVAGARDEAEFFARLQEQGVLVRMRFSRQDSGEMTGYAVALPADRTADGRPVWYGGGKLAADLTLPKLRHRWASPTVLRSRSTSELAARPAEGPVGRSPAEGYHPVSGRHLSASSTRAVLRTIVRQAADQA</sequence>
<evidence type="ECO:0000259" key="2">
    <source>
        <dbReference type="Pfam" id="PF03432"/>
    </source>
</evidence>
<dbReference type="Pfam" id="PF03432">
    <property type="entry name" value="Relaxase"/>
    <property type="match status" value="1"/>
</dbReference>
<accession>A0A365GVA9</accession>
<dbReference type="EMBL" id="QLYX01000025">
    <property type="protein sequence ID" value="RAY10734.1"/>
    <property type="molecule type" value="Genomic_DNA"/>
</dbReference>
<feature type="region of interest" description="Disordered" evidence="1">
    <location>
        <begin position="232"/>
        <end position="265"/>
    </location>
</feature>
<evidence type="ECO:0000313" key="4">
    <source>
        <dbReference type="Proteomes" id="UP000251891"/>
    </source>
</evidence>
<dbReference type="InterPro" id="IPR005094">
    <property type="entry name" value="Endonuclease_MobA/VirD2"/>
</dbReference>
<reference evidence="3 4" key="1">
    <citation type="submission" date="2018-06" db="EMBL/GenBank/DDBJ databases">
        <title>Actinomadura craniellae sp. nov. isolated from marine sponge Craniella sp.</title>
        <authorList>
            <person name="Li L."/>
            <person name="Xu Q.H."/>
            <person name="Lin H.W."/>
            <person name="Lu Y.H."/>
        </authorList>
    </citation>
    <scope>NUCLEOTIDE SEQUENCE [LARGE SCALE GENOMIC DNA]</scope>
    <source>
        <strain evidence="3 4">LHW63021</strain>
    </source>
</reference>
<name>A0A365GVA9_9ACTN</name>
<feature type="region of interest" description="Disordered" evidence="1">
    <location>
        <begin position="114"/>
        <end position="142"/>
    </location>
</feature>
<comment type="caution">
    <text evidence="3">The sequence shown here is derived from an EMBL/GenBank/DDBJ whole genome shotgun (WGS) entry which is preliminary data.</text>
</comment>
<organism evidence="3 4">
    <name type="scientific">Actinomadura craniellae</name>
    <dbReference type="NCBI Taxonomy" id="2231787"/>
    <lineage>
        <taxon>Bacteria</taxon>
        <taxon>Bacillati</taxon>
        <taxon>Actinomycetota</taxon>
        <taxon>Actinomycetes</taxon>
        <taxon>Streptosporangiales</taxon>
        <taxon>Thermomonosporaceae</taxon>
        <taxon>Actinomadura</taxon>
    </lineage>
</organism>
<protein>
    <recommendedName>
        <fullName evidence="2">MobA/VirD2-like nuclease domain-containing protein</fullName>
    </recommendedName>
</protein>
<dbReference type="Proteomes" id="UP000251891">
    <property type="component" value="Unassembled WGS sequence"/>
</dbReference>
<dbReference type="AlphaFoldDB" id="A0A365GVA9"/>
<proteinExistence type="predicted"/>